<protein>
    <submittedName>
        <fullName evidence="1">Uncharacterized protein</fullName>
    </submittedName>
</protein>
<gene>
    <name evidence="1" type="ORF">RJ639_021292</name>
</gene>
<sequence length="254" mass="28030">MREIISTLHKSDLQRSLTRISQLFSYSEKDSSILAFPKKDSSLGRPEKDSPLLAYSKKDSSLLTYSKKDSSLFPTQRRTLLSWPTSKKDSSLLAYPKKDSSLLAYSKKDSHLFPLNIIQDTLLILGESSDLLSPSNVGQDVSYTKGQVATFASKSKLEIPLEPAFPLLSKPLPNPPTLLRVPPNSLQYEQGKVGAVPDHVAAEGDVSAMEYLRRLLVSKVYDVAVESPLQLATKLSDGLGVKVWLKREDIQPGA</sequence>
<dbReference type="EMBL" id="JAVXUP010002764">
    <property type="protein sequence ID" value="KAK3001540.1"/>
    <property type="molecule type" value="Genomic_DNA"/>
</dbReference>
<dbReference type="Gene3D" id="3.40.50.1100">
    <property type="match status" value="1"/>
</dbReference>
<proteinExistence type="predicted"/>
<dbReference type="AlphaFoldDB" id="A0AA88V4H4"/>
<dbReference type="InterPro" id="IPR036052">
    <property type="entry name" value="TrpB-like_PALP_sf"/>
</dbReference>
<accession>A0AA88V4H4</accession>
<keyword evidence="2" id="KW-1185">Reference proteome</keyword>
<organism evidence="1 2">
    <name type="scientific">Escallonia herrerae</name>
    <dbReference type="NCBI Taxonomy" id="1293975"/>
    <lineage>
        <taxon>Eukaryota</taxon>
        <taxon>Viridiplantae</taxon>
        <taxon>Streptophyta</taxon>
        <taxon>Embryophyta</taxon>
        <taxon>Tracheophyta</taxon>
        <taxon>Spermatophyta</taxon>
        <taxon>Magnoliopsida</taxon>
        <taxon>eudicotyledons</taxon>
        <taxon>Gunneridae</taxon>
        <taxon>Pentapetalae</taxon>
        <taxon>asterids</taxon>
        <taxon>campanulids</taxon>
        <taxon>Escalloniales</taxon>
        <taxon>Escalloniaceae</taxon>
        <taxon>Escallonia</taxon>
    </lineage>
</organism>
<evidence type="ECO:0000313" key="2">
    <source>
        <dbReference type="Proteomes" id="UP001188597"/>
    </source>
</evidence>
<name>A0AA88V4H4_9ASTE</name>
<dbReference type="Proteomes" id="UP001188597">
    <property type="component" value="Unassembled WGS sequence"/>
</dbReference>
<evidence type="ECO:0000313" key="1">
    <source>
        <dbReference type="EMBL" id="KAK3001540.1"/>
    </source>
</evidence>
<dbReference type="SUPFAM" id="SSF53686">
    <property type="entry name" value="Tryptophan synthase beta subunit-like PLP-dependent enzymes"/>
    <property type="match status" value="1"/>
</dbReference>
<comment type="caution">
    <text evidence="1">The sequence shown here is derived from an EMBL/GenBank/DDBJ whole genome shotgun (WGS) entry which is preliminary data.</text>
</comment>
<reference evidence="1" key="1">
    <citation type="submission" date="2022-12" db="EMBL/GenBank/DDBJ databases">
        <title>Draft genome assemblies for two species of Escallonia (Escalloniales).</title>
        <authorList>
            <person name="Chanderbali A."/>
            <person name="Dervinis C."/>
            <person name="Anghel I."/>
            <person name="Soltis D."/>
            <person name="Soltis P."/>
            <person name="Zapata F."/>
        </authorList>
    </citation>
    <scope>NUCLEOTIDE SEQUENCE</scope>
    <source>
        <strain evidence="1">UCBG64.0493</strain>
        <tissue evidence="1">Leaf</tissue>
    </source>
</reference>